<dbReference type="PANTHER" id="PTHR31384">
    <property type="entry name" value="AUXIN RESPONSE FACTOR 4-RELATED"/>
    <property type="match status" value="1"/>
</dbReference>
<evidence type="ECO:0000256" key="7">
    <source>
        <dbReference type="RuleBase" id="RU004549"/>
    </source>
</evidence>
<dbReference type="Gene3D" id="3.10.20.90">
    <property type="entry name" value="Phosphatidylinositol 3-kinase Catalytic Subunit, Chain A, domain 1"/>
    <property type="match status" value="1"/>
</dbReference>
<dbReference type="SUPFAM" id="SSF54277">
    <property type="entry name" value="CAD &amp; PB1 domains"/>
    <property type="match status" value="1"/>
</dbReference>
<dbReference type="PANTHER" id="PTHR31384:SF25">
    <property type="entry name" value="AUXIN RESPONSE FACTOR"/>
    <property type="match status" value="1"/>
</dbReference>
<comment type="subcellular location">
    <subcellularLocation>
        <location evidence="1 7">Nucleus</location>
    </subcellularLocation>
</comment>
<keyword evidence="4 7" id="KW-0804">Transcription</keyword>
<dbReference type="InterPro" id="IPR053793">
    <property type="entry name" value="PB1-like"/>
</dbReference>
<comment type="subunit">
    <text evidence="2 7">Homodimers and heterodimers.</text>
</comment>
<organism evidence="9 10">
    <name type="scientific">Stylosanthes scabra</name>
    <dbReference type="NCBI Taxonomy" id="79078"/>
    <lineage>
        <taxon>Eukaryota</taxon>
        <taxon>Viridiplantae</taxon>
        <taxon>Streptophyta</taxon>
        <taxon>Embryophyta</taxon>
        <taxon>Tracheophyta</taxon>
        <taxon>Spermatophyta</taxon>
        <taxon>Magnoliopsida</taxon>
        <taxon>eudicotyledons</taxon>
        <taxon>Gunneridae</taxon>
        <taxon>Pentapetalae</taxon>
        <taxon>rosids</taxon>
        <taxon>fabids</taxon>
        <taxon>Fabales</taxon>
        <taxon>Fabaceae</taxon>
        <taxon>Papilionoideae</taxon>
        <taxon>50 kb inversion clade</taxon>
        <taxon>dalbergioids sensu lato</taxon>
        <taxon>Dalbergieae</taxon>
        <taxon>Pterocarpus clade</taxon>
        <taxon>Stylosanthes</taxon>
    </lineage>
</organism>
<gene>
    <name evidence="9" type="ORF">PIB30_003449</name>
</gene>
<feature type="domain" description="PB1" evidence="8">
    <location>
        <begin position="39"/>
        <end position="122"/>
    </location>
</feature>
<keyword evidence="6 7" id="KW-0927">Auxin signaling pathway</keyword>
<protein>
    <recommendedName>
        <fullName evidence="7">Auxin-induced protein</fullName>
    </recommendedName>
</protein>
<dbReference type="Proteomes" id="UP001341840">
    <property type="component" value="Unassembled WGS sequence"/>
</dbReference>
<evidence type="ECO:0000256" key="4">
    <source>
        <dbReference type="ARBA" id="ARBA00023163"/>
    </source>
</evidence>
<evidence type="ECO:0000256" key="1">
    <source>
        <dbReference type="ARBA" id="ARBA00004123"/>
    </source>
</evidence>
<dbReference type="InterPro" id="IPR044835">
    <property type="entry name" value="ARF_plant"/>
</dbReference>
<evidence type="ECO:0000313" key="10">
    <source>
        <dbReference type="Proteomes" id="UP001341840"/>
    </source>
</evidence>
<dbReference type="InterPro" id="IPR033389">
    <property type="entry name" value="AUX/IAA_dom"/>
</dbReference>
<evidence type="ECO:0000256" key="6">
    <source>
        <dbReference type="ARBA" id="ARBA00023294"/>
    </source>
</evidence>
<dbReference type="PROSITE" id="PS51745">
    <property type="entry name" value="PB1"/>
    <property type="match status" value="1"/>
</dbReference>
<keyword evidence="3 7" id="KW-0805">Transcription regulation</keyword>
<dbReference type="Pfam" id="PF02309">
    <property type="entry name" value="AUX_IAA"/>
    <property type="match status" value="1"/>
</dbReference>
<keyword evidence="10" id="KW-1185">Reference proteome</keyword>
<name>A0ABU6U2B8_9FABA</name>
<comment type="function">
    <text evidence="7">Aux/IAA proteins are short-lived transcriptional factors that function as repressors of early auxin response genes at low auxin concentrations.</text>
</comment>
<comment type="caution">
    <text evidence="9">The sequence shown here is derived from an EMBL/GenBank/DDBJ whole genome shotgun (WGS) entry which is preliminary data.</text>
</comment>
<evidence type="ECO:0000256" key="2">
    <source>
        <dbReference type="ARBA" id="ARBA00011726"/>
    </source>
</evidence>
<evidence type="ECO:0000256" key="5">
    <source>
        <dbReference type="ARBA" id="ARBA00023242"/>
    </source>
</evidence>
<dbReference type="EMBL" id="JASCZI010120835">
    <property type="protein sequence ID" value="MED6155267.1"/>
    <property type="molecule type" value="Genomic_DNA"/>
</dbReference>
<reference evidence="9 10" key="1">
    <citation type="journal article" date="2023" name="Plants (Basel)">
        <title>Bridging the Gap: Combining Genomics and Transcriptomics Approaches to Understand Stylosanthes scabra, an Orphan Legume from the Brazilian Caatinga.</title>
        <authorList>
            <person name="Ferreira-Neto J.R.C."/>
            <person name="da Silva M.D."/>
            <person name="Binneck E."/>
            <person name="de Melo N.F."/>
            <person name="da Silva R.H."/>
            <person name="de Melo A.L.T.M."/>
            <person name="Pandolfi V."/>
            <person name="Bustamante F.O."/>
            <person name="Brasileiro-Vidal A.C."/>
            <person name="Benko-Iseppon A.M."/>
        </authorList>
    </citation>
    <scope>NUCLEOTIDE SEQUENCE [LARGE SCALE GENOMIC DNA]</scope>
    <source>
        <tissue evidence="9">Leaves</tissue>
    </source>
</reference>
<evidence type="ECO:0000256" key="3">
    <source>
        <dbReference type="ARBA" id="ARBA00023015"/>
    </source>
</evidence>
<keyword evidence="7" id="KW-0678">Repressor</keyword>
<accession>A0ABU6U2B8</accession>
<proteinExistence type="inferred from homology"/>
<sequence>MSHSSIHATIQAEAAKAYGNIQGVNSEKRCKKCRSNKSRSCTKVLKQGTALGRAIDLTRFAGYDELVSELDWMFDFGGGLINGSSGWHVTCIDEDGDIMFLGDFPWQDFQSMVQKMIICPKDGIDNSSPSSSAYPASI</sequence>
<comment type="similarity">
    <text evidence="7">Belongs to the Aux/IAA family.</text>
</comment>
<evidence type="ECO:0000259" key="8">
    <source>
        <dbReference type="PROSITE" id="PS51745"/>
    </source>
</evidence>
<evidence type="ECO:0000313" key="9">
    <source>
        <dbReference type="EMBL" id="MED6155267.1"/>
    </source>
</evidence>
<keyword evidence="5 7" id="KW-0539">Nucleus</keyword>